<keyword evidence="14" id="KW-1185">Reference proteome</keyword>
<dbReference type="InterPro" id="IPR000725">
    <property type="entry name" value="Olfact_rcpt"/>
</dbReference>
<keyword evidence="6 10" id="KW-0297">G-protein coupled receptor</keyword>
<dbReference type="Pfam" id="PF13853">
    <property type="entry name" value="7tm_4"/>
    <property type="match status" value="1"/>
</dbReference>
<dbReference type="PROSITE" id="PS50262">
    <property type="entry name" value="G_PROTEIN_RECEP_F1_2"/>
    <property type="match status" value="1"/>
</dbReference>
<evidence type="ECO:0000256" key="7">
    <source>
        <dbReference type="ARBA" id="ARBA00023136"/>
    </source>
</evidence>
<proteinExistence type="inferred from homology"/>
<evidence type="ECO:0000256" key="9">
    <source>
        <dbReference type="ARBA" id="ARBA00023224"/>
    </source>
</evidence>
<feature type="transmembrane region" description="Helical" evidence="11">
    <location>
        <begin position="273"/>
        <end position="293"/>
    </location>
</feature>
<dbReference type="PANTHER" id="PTHR26452">
    <property type="entry name" value="OLFACTORY RECEPTOR"/>
    <property type="match status" value="1"/>
</dbReference>
<keyword evidence="11" id="KW-0716">Sensory transduction</keyword>
<keyword evidence="2 11" id="KW-1003">Cell membrane</keyword>
<dbReference type="InterPro" id="IPR050516">
    <property type="entry name" value="Olfactory_GPCR"/>
</dbReference>
<reference evidence="13" key="1">
    <citation type="thesis" date="2020" institute="ProQuest LLC" country="789 East Eisenhower Parkway, Ann Arbor, MI, USA">
        <title>Comparative Genomics and Chromosome Evolution.</title>
        <authorList>
            <person name="Mudd A.B."/>
        </authorList>
    </citation>
    <scope>NUCLEOTIDE SEQUENCE</scope>
    <source>
        <strain evidence="13">237g6f4</strain>
        <tissue evidence="13">Blood</tissue>
    </source>
</reference>
<dbReference type="InterPro" id="IPR017452">
    <property type="entry name" value="GPCR_Rhodpsn_7TM"/>
</dbReference>
<comment type="subcellular location">
    <subcellularLocation>
        <location evidence="1 11">Cell membrane</location>
        <topology evidence="1 11">Multi-pass membrane protein</topology>
    </subcellularLocation>
</comment>
<dbReference type="CDD" id="cd13954">
    <property type="entry name" value="7tmA_OR"/>
    <property type="match status" value="1"/>
</dbReference>
<dbReference type="GO" id="GO:0005886">
    <property type="term" value="C:plasma membrane"/>
    <property type="evidence" value="ECO:0007669"/>
    <property type="project" value="UniProtKB-SubCell"/>
</dbReference>
<keyword evidence="8 10" id="KW-0675">Receptor</keyword>
<evidence type="ECO:0000256" key="3">
    <source>
        <dbReference type="ARBA" id="ARBA00022692"/>
    </source>
</evidence>
<feature type="transmembrane region" description="Helical" evidence="11">
    <location>
        <begin position="204"/>
        <end position="227"/>
    </location>
</feature>
<comment type="caution">
    <text evidence="13">The sequence shown here is derived from an EMBL/GenBank/DDBJ whole genome shotgun (WGS) entry which is preliminary data.</text>
</comment>
<feature type="transmembrane region" description="Helical" evidence="11">
    <location>
        <begin position="60"/>
        <end position="79"/>
    </location>
</feature>
<dbReference type="PRINTS" id="PR00237">
    <property type="entry name" value="GPCRRHODOPSN"/>
</dbReference>
<sequence length="313" mass="35629">MNDCPNRSYENEFYIVGFALSSRAQNELFFGILIIYLMALLGNLTIIFLVCMVPKLHTPMYFFLCNLAVVDVTTTTSSIPKLLAIILTQDHRISFPFCLTQMFFFILCADGEIFILTSMAYDRYVAICNPLQYHIIMSKNVYIIMAASSWTVGALNSLLHTLLTCVLQFCYSHDINNFLCDLNSVISISTTDITGRKAFIFSEVFIITILQFLLTIISYIFIFLAILKIRSSAGRMKAFSSCTSHLITVILFYGPLTFLYVKPESEDSKEQDMLLSMLYLVVVPMLNPLVYSLRNKEVWWALLSVTKHLKANG</sequence>
<protein>
    <recommendedName>
        <fullName evidence="11">Olfactory receptor</fullName>
    </recommendedName>
</protein>
<dbReference type="FunFam" id="1.20.1070.10:FF:000008">
    <property type="entry name" value="Olfactory receptor"/>
    <property type="match status" value="1"/>
</dbReference>
<evidence type="ECO:0000256" key="11">
    <source>
        <dbReference type="RuleBase" id="RU363047"/>
    </source>
</evidence>
<evidence type="ECO:0000256" key="6">
    <source>
        <dbReference type="ARBA" id="ARBA00023040"/>
    </source>
</evidence>
<accession>A0AAV7BMW1</accession>
<evidence type="ECO:0000256" key="10">
    <source>
        <dbReference type="RuleBase" id="RU000688"/>
    </source>
</evidence>
<dbReference type="SUPFAM" id="SSF81321">
    <property type="entry name" value="Family A G protein-coupled receptor-like"/>
    <property type="match status" value="1"/>
</dbReference>
<dbReference type="GO" id="GO:0004930">
    <property type="term" value="F:G protein-coupled receptor activity"/>
    <property type="evidence" value="ECO:0007669"/>
    <property type="project" value="UniProtKB-KW"/>
</dbReference>
<feature type="transmembrane region" description="Helical" evidence="11">
    <location>
        <begin position="99"/>
        <end position="121"/>
    </location>
</feature>
<keyword evidence="3 10" id="KW-0812">Transmembrane</keyword>
<keyword evidence="9 10" id="KW-0807">Transducer</keyword>
<feature type="transmembrane region" description="Helical" evidence="11">
    <location>
        <begin position="141"/>
        <end position="159"/>
    </location>
</feature>
<evidence type="ECO:0000256" key="2">
    <source>
        <dbReference type="ARBA" id="ARBA00022475"/>
    </source>
</evidence>
<evidence type="ECO:0000256" key="4">
    <source>
        <dbReference type="ARBA" id="ARBA00022725"/>
    </source>
</evidence>
<evidence type="ECO:0000256" key="1">
    <source>
        <dbReference type="ARBA" id="ARBA00004651"/>
    </source>
</evidence>
<organism evidence="13 14">
    <name type="scientific">Engystomops pustulosus</name>
    <name type="common">Tungara frog</name>
    <name type="synonym">Physalaemus pustulosus</name>
    <dbReference type="NCBI Taxonomy" id="76066"/>
    <lineage>
        <taxon>Eukaryota</taxon>
        <taxon>Metazoa</taxon>
        <taxon>Chordata</taxon>
        <taxon>Craniata</taxon>
        <taxon>Vertebrata</taxon>
        <taxon>Euteleostomi</taxon>
        <taxon>Amphibia</taxon>
        <taxon>Batrachia</taxon>
        <taxon>Anura</taxon>
        <taxon>Neobatrachia</taxon>
        <taxon>Hyloidea</taxon>
        <taxon>Leptodactylidae</taxon>
        <taxon>Leiuperinae</taxon>
        <taxon>Engystomops</taxon>
    </lineage>
</organism>
<dbReference type="Gene3D" id="1.20.1070.10">
    <property type="entry name" value="Rhodopsin 7-helix transmembrane proteins"/>
    <property type="match status" value="1"/>
</dbReference>
<evidence type="ECO:0000256" key="8">
    <source>
        <dbReference type="ARBA" id="ARBA00023170"/>
    </source>
</evidence>
<dbReference type="PROSITE" id="PS00237">
    <property type="entry name" value="G_PROTEIN_RECEP_F1_1"/>
    <property type="match status" value="1"/>
</dbReference>
<dbReference type="EMBL" id="WNYA01000004">
    <property type="protein sequence ID" value="KAG8573971.1"/>
    <property type="molecule type" value="Genomic_DNA"/>
</dbReference>
<dbReference type="PRINTS" id="PR00245">
    <property type="entry name" value="OLFACTORYR"/>
</dbReference>
<keyword evidence="5 11" id="KW-1133">Transmembrane helix</keyword>
<keyword evidence="4 11" id="KW-0552">Olfaction</keyword>
<feature type="transmembrane region" description="Helical" evidence="11">
    <location>
        <begin position="28"/>
        <end position="53"/>
    </location>
</feature>
<evidence type="ECO:0000313" key="13">
    <source>
        <dbReference type="EMBL" id="KAG8573971.1"/>
    </source>
</evidence>
<dbReference type="Proteomes" id="UP000824782">
    <property type="component" value="Unassembled WGS sequence"/>
</dbReference>
<evidence type="ECO:0000256" key="5">
    <source>
        <dbReference type="ARBA" id="ARBA00022989"/>
    </source>
</evidence>
<dbReference type="GO" id="GO:0004984">
    <property type="term" value="F:olfactory receptor activity"/>
    <property type="evidence" value="ECO:0007669"/>
    <property type="project" value="InterPro"/>
</dbReference>
<keyword evidence="7 11" id="KW-0472">Membrane</keyword>
<feature type="domain" description="G-protein coupled receptors family 1 profile" evidence="12">
    <location>
        <begin position="42"/>
        <end position="291"/>
    </location>
</feature>
<dbReference type="AlphaFoldDB" id="A0AAV7BMW1"/>
<feature type="transmembrane region" description="Helical" evidence="11">
    <location>
        <begin position="239"/>
        <end position="261"/>
    </location>
</feature>
<gene>
    <name evidence="13" type="ORF">GDO81_008982</name>
</gene>
<dbReference type="InterPro" id="IPR000276">
    <property type="entry name" value="GPCR_Rhodpsn"/>
</dbReference>
<evidence type="ECO:0000259" key="12">
    <source>
        <dbReference type="PROSITE" id="PS50262"/>
    </source>
</evidence>
<comment type="similarity">
    <text evidence="10">Belongs to the G-protein coupled receptor 1 family.</text>
</comment>
<evidence type="ECO:0000313" key="14">
    <source>
        <dbReference type="Proteomes" id="UP000824782"/>
    </source>
</evidence>
<name>A0AAV7BMW1_ENGPU</name>